<evidence type="ECO:0000313" key="7">
    <source>
        <dbReference type="Proteomes" id="UP000678499"/>
    </source>
</evidence>
<evidence type="ECO:0000256" key="1">
    <source>
        <dbReference type="ARBA" id="ARBA00022741"/>
    </source>
</evidence>
<dbReference type="Pfam" id="PF00270">
    <property type="entry name" value="DEAD"/>
    <property type="match status" value="2"/>
</dbReference>
<evidence type="ECO:0000256" key="3">
    <source>
        <dbReference type="ARBA" id="ARBA00022806"/>
    </source>
</evidence>
<dbReference type="PANTHER" id="PTHR47959:SF1">
    <property type="entry name" value="ATP-DEPENDENT RNA HELICASE DBPA"/>
    <property type="match status" value="1"/>
</dbReference>
<evidence type="ECO:0000313" key="6">
    <source>
        <dbReference type="EMBL" id="CAD7283744.1"/>
    </source>
</evidence>
<dbReference type="InterPro" id="IPR011545">
    <property type="entry name" value="DEAD/DEAH_box_helicase_dom"/>
</dbReference>
<keyword evidence="2" id="KW-0378">Hydrolase</keyword>
<dbReference type="Gene3D" id="3.40.50.300">
    <property type="entry name" value="P-loop containing nucleotide triphosphate hydrolases"/>
    <property type="match status" value="2"/>
</dbReference>
<keyword evidence="3" id="KW-0347">Helicase</keyword>
<keyword evidence="1" id="KW-0547">Nucleotide-binding</keyword>
<sequence length="146" mass="16329">MTINSHAIVVTQHPHVTQGRQVAFLAPMLHYLMMERPACGSGWQVKIKALILTPTRELALQIGVEILRLTHGSEIKTNMLYGGTSVKHMWGNFLVLDEADQMLDLGFSAYIDIILNSAHNGYRRTLMFSATFPANVKEMAAKYLEA</sequence>
<dbReference type="OrthoDB" id="196131at2759"/>
<dbReference type="GO" id="GO:0005829">
    <property type="term" value="C:cytosol"/>
    <property type="evidence" value="ECO:0007669"/>
    <property type="project" value="TreeGrafter"/>
</dbReference>
<organism evidence="6">
    <name type="scientific">Notodromas monacha</name>
    <dbReference type="NCBI Taxonomy" id="399045"/>
    <lineage>
        <taxon>Eukaryota</taxon>
        <taxon>Metazoa</taxon>
        <taxon>Ecdysozoa</taxon>
        <taxon>Arthropoda</taxon>
        <taxon>Crustacea</taxon>
        <taxon>Oligostraca</taxon>
        <taxon>Ostracoda</taxon>
        <taxon>Podocopa</taxon>
        <taxon>Podocopida</taxon>
        <taxon>Cypridocopina</taxon>
        <taxon>Cypridoidea</taxon>
        <taxon>Cyprididae</taxon>
        <taxon>Notodromas</taxon>
    </lineage>
</organism>
<feature type="domain" description="Helicase ATP-binding" evidence="5">
    <location>
        <begin position="19"/>
        <end position="146"/>
    </location>
</feature>
<dbReference type="InterPro" id="IPR027417">
    <property type="entry name" value="P-loop_NTPase"/>
</dbReference>
<evidence type="ECO:0000259" key="5">
    <source>
        <dbReference type="PROSITE" id="PS51192"/>
    </source>
</evidence>
<dbReference type="EMBL" id="OA888059">
    <property type="protein sequence ID" value="CAD7283744.1"/>
    <property type="molecule type" value="Genomic_DNA"/>
</dbReference>
<dbReference type="Proteomes" id="UP000678499">
    <property type="component" value="Unassembled WGS sequence"/>
</dbReference>
<name>A0A7R9C161_9CRUS</name>
<accession>A0A7R9C161</accession>
<dbReference type="GO" id="GO:0003676">
    <property type="term" value="F:nucleic acid binding"/>
    <property type="evidence" value="ECO:0007669"/>
    <property type="project" value="InterPro"/>
</dbReference>
<dbReference type="PANTHER" id="PTHR47959">
    <property type="entry name" value="ATP-DEPENDENT RNA HELICASE RHLE-RELATED"/>
    <property type="match status" value="1"/>
</dbReference>
<dbReference type="SUPFAM" id="SSF52540">
    <property type="entry name" value="P-loop containing nucleoside triphosphate hydrolases"/>
    <property type="match status" value="1"/>
</dbReference>
<dbReference type="GO" id="GO:0016787">
    <property type="term" value="F:hydrolase activity"/>
    <property type="evidence" value="ECO:0007669"/>
    <property type="project" value="UniProtKB-KW"/>
</dbReference>
<keyword evidence="4" id="KW-0067">ATP-binding</keyword>
<dbReference type="PROSITE" id="PS51192">
    <property type="entry name" value="HELICASE_ATP_BIND_1"/>
    <property type="match status" value="1"/>
</dbReference>
<dbReference type="EMBL" id="CAJPEX010006022">
    <property type="protein sequence ID" value="CAG0923896.1"/>
    <property type="molecule type" value="Genomic_DNA"/>
</dbReference>
<gene>
    <name evidence="6" type="ORF">NMOB1V02_LOCUS11356</name>
</gene>
<dbReference type="GO" id="GO:0005524">
    <property type="term" value="F:ATP binding"/>
    <property type="evidence" value="ECO:0007669"/>
    <property type="project" value="UniProtKB-KW"/>
</dbReference>
<keyword evidence="7" id="KW-1185">Reference proteome</keyword>
<dbReference type="GO" id="GO:0003724">
    <property type="term" value="F:RNA helicase activity"/>
    <property type="evidence" value="ECO:0007669"/>
    <property type="project" value="TreeGrafter"/>
</dbReference>
<dbReference type="AlphaFoldDB" id="A0A7R9C161"/>
<dbReference type="InterPro" id="IPR050079">
    <property type="entry name" value="DEAD_box_RNA_helicase"/>
</dbReference>
<evidence type="ECO:0000256" key="2">
    <source>
        <dbReference type="ARBA" id="ARBA00022801"/>
    </source>
</evidence>
<proteinExistence type="predicted"/>
<dbReference type="InterPro" id="IPR014001">
    <property type="entry name" value="Helicase_ATP-bd"/>
</dbReference>
<evidence type="ECO:0000256" key="4">
    <source>
        <dbReference type="ARBA" id="ARBA00022840"/>
    </source>
</evidence>
<reference evidence="6" key="1">
    <citation type="submission" date="2020-11" db="EMBL/GenBank/DDBJ databases">
        <authorList>
            <person name="Tran Van P."/>
        </authorList>
    </citation>
    <scope>NUCLEOTIDE SEQUENCE</scope>
</reference>
<protein>
    <recommendedName>
        <fullName evidence="5">Helicase ATP-binding domain-containing protein</fullName>
    </recommendedName>
</protein>